<evidence type="ECO:0000313" key="1">
    <source>
        <dbReference type="EMBL" id="EGO29903.1"/>
    </source>
</evidence>
<dbReference type="EMBL" id="GL945429">
    <property type="protein sequence ID" value="EGO29903.1"/>
    <property type="molecule type" value="Genomic_DNA"/>
</dbReference>
<dbReference type="RefSeq" id="XP_007314145.1">
    <property type="nucleotide sequence ID" value="XM_007314083.1"/>
</dbReference>
<dbReference type="Proteomes" id="UP000008064">
    <property type="component" value="Unassembled WGS sequence"/>
</dbReference>
<organism>
    <name type="scientific">Serpula lacrymans var. lacrymans (strain S7.9)</name>
    <name type="common">Dry rot fungus</name>
    <dbReference type="NCBI Taxonomy" id="578457"/>
    <lineage>
        <taxon>Eukaryota</taxon>
        <taxon>Fungi</taxon>
        <taxon>Dikarya</taxon>
        <taxon>Basidiomycota</taxon>
        <taxon>Agaricomycotina</taxon>
        <taxon>Agaricomycetes</taxon>
        <taxon>Agaricomycetidae</taxon>
        <taxon>Boletales</taxon>
        <taxon>Coniophorineae</taxon>
        <taxon>Serpulaceae</taxon>
        <taxon>Serpula</taxon>
    </lineage>
</organism>
<dbReference type="GeneID" id="18810115"/>
<protein>
    <submittedName>
        <fullName evidence="1">Uncharacterized protein</fullName>
    </submittedName>
</protein>
<dbReference type="HOGENOM" id="CLU_2887227_0_0_1"/>
<accession>F8NH46</accession>
<gene>
    <name evidence="1" type="ORF">SERLADRAFT_365896</name>
</gene>
<dbReference type="KEGG" id="sla:SERLADRAFT_365896"/>
<reference evidence="1" key="1">
    <citation type="submission" date="2011-04" db="EMBL/GenBank/DDBJ databases">
        <title>Evolution of plant cell wall degrading machinery underlies the functional diversity of forest fungi.</title>
        <authorList>
            <consortium name="US DOE Joint Genome Institute (JGI-PGF)"/>
            <person name="Eastwood D.C."/>
            <person name="Floudas D."/>
            <person name="Binder M."/>
            <person name="Majcherczyk A."/>
            <person name="Schneider P."/>
            <person name="Aerts A."/>
            <person name="Asiegbu F.O."/>
            <person name="Baker S.E."/>
            <person name="Barry K."/>
            <person name="Bendiksby M."/>
            <person name="Blumentritt M."/>
            <person name="Coutinho P.M."/>
            <person name="Cullen D."/>
            <person name="Cullen D."/>
            <person name="Gathman A."/>
            <person name="Goodell B."/>
            <person name="Henrissat B."/>
            <person name="Ihrmark K."/>
            <person name="Kauserud H."/>
            <person name="Kohler A."/>
            <person name="LaButti K."/>
            <person name="Lapidus A."/>
            <person name="Lavin J.L."/>
            <person name="Lee Y.-H."/>
            <person name="Lindquist E."/>
            <person name="Lilly W."/>
            <person name="Lucas S."/>
            <person name="Morin E."/>
            <person name="Murat C."/>
            <person name="Oguiza J.A."/>
            <person name="Park J."/>
            <person name="Pisabarro A.G."/>
            <person name="Riley R."/>
            <person name="Rosling A."/>
            <person name="Salamov A."/>
            <person name="Schmidt O."/>
            <person name="Schmutz J."/>
            <person name="Skrede I."/>
            <person name="Stenlid J."/>
            <person name="Wiebenga A."/>
            <person name="Xie X."/>
            <person name="Kues U."/>
            <person name="Hibbett D.S."/>
            <person name="Hoffmeister D."/>
            <person name="Hogberg N."/>
            <person name="Martin F."/>
            <person name="Grigoriev I.V."/>
            <person name="Watkinson S.C."/>
        </authorList>
    </citation>
    <scope>NUCLEOTIDE SEQUENCE</scope>
    <source>
        <strain evidence="1">S7.9</strain>
    </source>
</reference>
<sequence>MSVVLADPSLPIKTSSNHMFGCGNHTMDLTSFFRASATGEIKQGVEPFEMTLSWLCVELLPLK</sequence>
<proteinExistence type="predicted"/>
<dbReference type="AlphaFoldDB" id="F8NH46"/>
<name>F8NH46_SERL9</name>